<dbReference type="Pfam" id="PF08811">
    <property type="entry name" value="DUF1800"/>
    <property type="match status" value="1"/>
</dbReference>
<protein>
    <submittedName>
        <fullName evidence="2">DUF1800 domain-containing protein</fullName>
    </submittedName>
</protein>
<reference evidence="2 3" key="1">
    <citation type="submission" date="2018-05" db="EMBL/GenBank/DDBJ databases">
        <title>Rhodoferax soyangensis sp.nov., isolated from an oligotrophic freshwater lake.</title>
        <authorList>
            <person name="Park M."/>
        </authorList>
    </citation>
    <scope>NUCLEOTIDE SEQUENCE [LARGE SCALE GENOMIC DNA]</scope>
    <source>
        <strain evidence="2 3">IMCC26218</strain>
    </source>
</reference>
<organism evidence="2 3">
    <name type="scientific">Rhodoferax lacus</name>
    <dbReference type="NCBI Taxonomy" id="2184758"/>
    <lineage>
        <taxon>Bacteria</taxon>
        <taxon>Pseudomonadati</taxon>
        <taxon>Pseudomonadota</taxon>
        <taxon>Betaproteobacteria</taxon>
        <taxon>Burkholderiales</taxon>
        <taxon>Comamonadaceae</taxon>
        <taxon>Rhodoferax</taxon>
    </lineage>
</organism>
<dbReference type="PANTHER" id="PTHR43737:SF1">
    <property type="entry name" value="DUF1501 DOMAIN-CONTAINING PROTEIN"/>
    <property type="match status" value="1"/>
</dbReference>
<name>A0A3E1RA96_9BURK</name>
<dbReference type="InterPro" id="IPR014917">
    <property type="entry name" value="DUF1800"/>
</dbReference>
<sequence>MGPVASPMPTPTPEGEPTPLPGLALAALASASLAACGGGGGASSDASVATPVIAGTRITLNTSGYTQLGSVTEAQASRFLQQAQFSASDAEIASVRSLGYARWLEAEVAKPSGILGWDWLNAQGYGNVNSTGNFYDSTAPGDYMVWSQLMSSPDAARKRMALALSEILVVSLSGLDFSWRSHAIAQYWDTLNTHAFGNYRDLLGAITLNVAMGYYLNTKGNRKEDTATGRQPDENYAREVMQLFTLGLIKLNPDGTPLAGSPDTYTASDVSNLARVLTGYDIDQTQNQPTVIAQTGGGTRTVPSTHYVRLPLKITTNTINNSDGNHSKSDATFLGVTIGGSTNPTTALNKALDTLFEHQNIAPFICKQLIQRLVTSNPSDAYVGRVAAKFVDNGLGVRGDLAYVYAAILLDDEARNPLNANPAQAPEFGRLREPMVRLVQWARTFGVASAAGTWKVGDLSNPGTQLGQSPLRSPSVFNFFRPGYVPPTTSLSTGKAAPEFQLVNESSVGGYLNYMMNSAIDRGINGNSDMKAAYSAELGLAFDNPPTALVARLNLLLCAGQLSTATAATITAAVGAMAGAVTSTTTTATNRRNRVCAAVLMVMACSDYLIQK</sequence>
<dbReference type="Proteomes" id="UP000260665">
    <property type="component" value="Unassembled WGS sequence"/>
</dbReference>
<dbReference type="AlphaFoldDB" id="A0A3E1RA96"/>
<gene>
    <name evidence="2" type="ORF">DIC66_13315</name>
</gene>
<proteinExistence type="predicted"/>
<evidence type="ECO:0000313" key="2">
    <source>
        <dbReference type="EMBL" id="RFO96288.1"/>
    </source>
</evidence>
<evidence type="ECO:0000256" key="1">
    <source>
        <dbReference type="SAM" id="MobiDB-lite"/>
    </source>
</evidence>
<evidence type="ECO:0000313" key="3">
    <source>
        <dbReference type="Proteomes" id="UP000260665"/>
    </source>
</evidence>
<dbReference type="EMBL" id="QFZK01000008">
    <property type="protein sequence ID" value="RFO96288.1"/>
    <property type="molecule type" value="Genomic_DNA"/>
</dbReference>
<dbReference type="OrthoDB" id="9772295at2"/>
<dbReference type="PANTHER" id="PTHR43737">
    <property type="entry name" value="BLL7424 PROTEIN"/>
    <property type="match status" value="1"/>
</dbReference>
<accession>A0A3E1RA96</accession>
<dbReference type="RefSeq" id="WP_117178003.1">
    <property type="nucleotide sequence ID" value="NZ_QFZK01000008.1"/>
</dbReference>
<feature type="region of interest" description="Disordered" evidence="1">
    <location>
        <begin position="1"/>
        <end position="20"/>
    </location>
</feature>
<keyword evidence="3" id="KW-1185">Reference proteome</keyword>
<comment type="caution">
    <text evidence="2">The sequence shown here is derived from an EMBL/GenBank/DDBJ whole genome shotgun (WGS) entry which is preliminary data.</text>
</comment>